<dbReference type="EMBL" id="MT142875">
    <property type="protein sequence ID" value="QJA89889.1"/>
    <property type="molecule type" value="Genomic_DNA"/>
</dbReference>
<dbReference type="InterPro" id="IPR056209">
    <property type="entry name" value="SU10_adaptor"/>
</dbReference>
<organism evidence="1">
    <name type="scientific">viral metagenome</name>
    <dbReference type="NCBI Taxonomy" id="1070528"/>
    <lineage>
        <taxon>unclassified sequences</taxon>
        <taxon>metagenomes</taxon>
        <taxon>organismal metagenomes</taxon>
    </lineage>
</organism>
<reference evidence="1" key="1">
    <citation type="submission" date="2020-03" db="EMBL/GenBank/DDBJ databases">
        <title>The deep terrestrial virosphere.</title>
        <authorList>
            <person name="Holmfeldt K."/>
            <person name="Nilsson E."/>
            <person name="Simone D."/>
            <person name="Lopez-Fernandez M."/>
            <person name="Wu X."/>
            <person name="de Brujin I."/>
            <person name="Lundin D."/>
            <person name="Andersson A."/>
            <person name="Bertilsson S."/>
            <person name="Dopson M."/>
        </authorList>
    </citation>
    <scope>NUCLEOTIDE SEQUENCE</scope>
    <source>
        <strain evidence="1">MM415B02485</strain>
    </source>
</reference>
<gene>
    <name evidence="1" type="ORF">MM415B02485_0016</name>
</gene>
<evidence type="ECO:0000313" key="1">
    <source>
        <dbReference type="EMBL" id="QJA89889.1"/>
    </source>
</evidence>
<name>A0A6M3L6G5_9ZZZZ</name>
<proteinExistence type="predicted"/>
<protein>
    <submittedName>
        <fullName evidence="1">Uncharacterized protein</fullName>
    </submittedName>
</protein>
<sequence>MSTFAVLARKVQLKADKGNMNYELVLAFLRDAENDFIERTHCTEKVSTIDTDGDYTYAIASATIATKTFTFSSTTDLTELFAAGLTFTIEDSTGNDGSYTVVSSSFATPVMSVVVSETVADATADGNMVIDPQPYYDLPGDFEKAFRIEWDGVQLEPLPQGLPIQLHQSDGVTEYTGTPYRYWIIEGQIRLLNAPSSHGILKIWHSYRNTSAVVASPIIPSIEHDNLVHFAIASIMEFMEQEQRAVYYWNKYYEHVDSSKYRYISQRFDQDQIYSVNTDMWDDDIETHEYSSVSE</sequence>
<dbReference type="AlphaFoldDB" id="A0A6M3L6G5"/>
<accession>A0A6M3L6G5</accession>
<dbReference type="Pfam" id="PF24175">
    <property type="entry name" value="SU10_adaptor"/>
    <property type="match status" value="1"/>
</dbReference>